<keyword evidence="2" id="KW-1185">Reference proteome</keyword>
<name>A0A3S1BVB9_ELYCH</name>
<feature type="non-terminal residue" evidence="1">
    <location>
        <position position="96"/>
    </location>
</feature>
<evidence type="ECO:0000313" key="1">
    <source>
        <dbReference type="EMBL" id="RUS75732.1"/>
    </source>
</evidence>
<gene>
    <name evidence="1" type="ORF">EGW08_016514</name>
</gene>
<dbReference type="Proteomes" id="UP000271974">
    <property type="component" value="Unassembled WGS sequence"/>
</dbReference>
<sequence length="96" mass="10824">LVGEAALQNAVPGNLTHVAGGELPHLGRNAVLLHQRFLAKVIVCRQRHVKATVEEIGQWVAVVVEKQRVVAQRGHRDADLRKVEQVLQHRYLSERR</sequence>
<proteinExistence type="predicted"/>
<protein>
    <submittedName>
        <fullName evidence="1">Uncharacterized protein</fullName>
    </submittedName>
</protein>
<organism evidence="1 2">
    <name type="scientific">Elysia chlorotica</name>
    <name type="common">Eastern emerald elysia</name>
    <name type="synonym">Sea slug</name>
    <dbReference type="NCBI Taxonomy" id="188477"/>
    <lineage>
        <taxon>Eukaryota</taxon>
        <taxon>Metazoa</taxon>
        <taxon>Spiralia</taxon>
        <taxon>Lophotrochozoa</taxon>
        <taxon>Mollusca</taxon>
        <taxon>Gastropoda</taxon>
        <taxon>Heterobranchia</taxon>
        <taxon>Euthyneura</taxon>
        <taxon>Panpulmonata</taxon>
        <taxon>Sacoglossa</taxon>
        <taxon>Placobranchoidea</taxon>
        <taxon>Plakobranchidae</taxon>
        <taxon>Elysia</taxon>
    </lineage>
</organism>
<dbReference type="EMBL" id="RQTK01000716">
    <property type="protein sequence ID" value="RUS75732.1"/>
    <property type="molecule type" value="Genomic_DNA"/>
</dbReference>
<feature type="non-terminal residue" evidence="1">
    <location>
        <position position="1"/>
    </location>
</feature>
<dbReference type="AlphaFoldDB" id="A0A3S1BVB9"/>
<evidence type="ECO:0000313" key="2">
    <source>
        <dbReference type="Proteomes" id="UP000271974"/>
    </source>
</evidence>
<comment type="caution">
    <text evidence="1">The sequence shown here is derived from an EMBL/GenBank/DDBJ whole genome shotgun (WGS) entry which is preliminary data.</text>
</comment>
<accession>A0A3S1BVB9</accession>
<reference evidence="1 2" key="1">
    <citation type="submission" date="2019-01" db="EMBL/GenBank/DDBJ databases">
        <title>A draft genome assembly of the solar-powered sea slug Elysia chlorotica.</title>
        <authorList>
            <person name="Cai H."/>
            <person name="Li Q."/>
            <person name="Fang X."/>
            <person name="Li J."/>
            <person name="Curtis N.E."/>
            <person name="Altenburger A."/>
            <person name="Shibata T."/>
            <person name="Feng M."/>
            <person name="Maeda T."/>
            <person name="Schwartz J.A."/>
            <person name="Shigenobu S."/>
            <person name="Lundholm N."/>
            <person name="Nishiyama T."/>
            <person name="Yang H."/>
            <person name="Hasebe M."/>
            <person name="Li S."/>
            <person name="Pierce S.K."/>
            <person name="Wang J."/>
        </authorList>
    </citation>
    <scope>NUCLEOTIDE SEQUENCE [LARGE SCALE GENOMIC DNA]</scope>
    <source>
        <strain evidence="1">EC2010</strain>
        <tissue evidence="1">Whole organism of an adult</tissue>
    </source>
</reference>